<sequence length="152" mass="17197">MSQHSGRRYCGQCHCGNIKYQFETERVLDARNSRECQCEFCLMHRNLYQSDPDGKLVIDVGDAQQLNAYQFGHKTANFLICRNCGVMPVVTSEIDGQLYAVINVNCLQPRLVLAEGESVVPMVFSDEKVGPRLARRKKNWIADVTLTQNIGL</sequence>
<dbReference type="Pfam" id="PF04828">
    <property type="entry name" value="GFA"/>
    <property type="match status" value="1"/>
</dbReference>
<gene>
    <name evidence="5" type="ORF">IOQ59_10610</name>
</gene>
<dbReference type="PANTHER" id="PTHR28620:SF1">
    <property type="entry name" value="CENP-V_GFA DOMAIN-CONTAINING PROTEIN"/>
    <property type="match status" value="1"/>
</dbReference>
<evidence type="ECO:0000256" key="2">
    <source>
        <dbReference type="ARBA" id="ARBA00022723"/>
    </source>
</evidence>
<dbReference type="GO" id="GO:0046872">
    <property type="term" value="F:metal ion binding"/>
    <property type="evidence" value="ECO:0007669"/>
    <property type="project" value="UniProtKB-KW"/>
</dbReference>
<reference evidence="5" key="1">
    <citation type="submission" date="2020-10" db="EMBL/GenBank/DDBJ databases">
        <title>Bacterium isolated from coastal waters sediment.</title>
        <authorList>
            <person name="Chen R.-J."/>
            <person name="Lu D.-C."/>
            <person name="Zhu K.-L."/>
            <person name="Du Z.-J."/>
        </authorList>
    </citation>
    <scope>NUCLEOTIDE SEQUENCE</scope>
    <source>
        <strain evidence="5">N1Y112</strain>
    </source>
</reference>
<protein>
    <recommendedName>
        <fullName evidence="4">CENP-V/GFA domain-containing protein</fullName>
    </recommendedName>
</protein>
<dbReference type="Gene3D" id="2.170.150.70">
    <property type="match status" value="1"/>
</dbReference>
<dbReference type="InterPro" id="IPR006913">
    <property type="entry name" value="CENP-V/GFA"/>
</dbReference>
<evidence type="ECO:0000256" key="3">
    <source>
        <dbReference type="ARBA" id="ARBA00022833"/>
    </source>
</evidence>
<dbReference type="InterPro" id="IPR011057">
    <property type="entry name" value="Mss4-like_sf"/>
</dbReference>
<dbReference type="SUPFAM" id="SSF51316">
    <property type="entry name" value="Mss4-like"/>
    <property type="match status" value="1"/>
</dbReference>
<accession>A0A8J7JYK4</accession>
<evidence type="ECO:0000259" key="4">
    <source>
        <dbReference type="PROSITE" id="PS51891"/>
    </source>
</evidence>
<comment type="similarity">
    <text evidence="1">Belongs to the Gfa family.</text>
</comment>
<dbReference type="EMBL" id="JADEYS010000009">
    <property type="protein sequence ID" value="MBE9397713.1"/>
    <property type="molecule type" value="Genomic_DNA"/>
</dbReference>
<dbReference type="Proteomes" id="UP000640333">
    <property type="component" value="Unassembled WGS sequence"/>
</dbReference>
<feature type="domain" description="CENP-V/GFA" evidence="4">
    <location>
        <begin position="9"/>
        <end position="117"/>
    </location>
</feature>
<comment type="caution">
    <text evidence="5">The sequence shown here is derived from an EMBL/GenBank/DDBJ whole genome shotgun (WGS) entry which is preliminary data.</text>
</comment>
<name>A0A8J7JYK4_9GAMM</name>
<dbReference type="PANTHER" id="PTHR28620">
    <property type="entry name" value="CENTROMERE PROTEIN V"/>
    <property type="match status" value="1"/>
</dbReference>
<keyword evidence="3" id="KW-0862">Zinc</keyword>
<dbReference type="PROSITE" id="PS51891">
    <property type="entry name" value="CENP_V_GFA"/>
    <property type="match status" value="1"/>
</dbReference>
<evidence type="ECO:0000313" key="5">
    <source>
        <dbReference type="EMBL" id="MBE9397713.1"/>
    </source>
</evidence>
<keyword evidence="6" id="KW-1185">Reference proteome</keyword>
<dbReference type="AlphaFoldDB" id="A0A8J7JYK4"/>
<evidence type="ECO:0000313" key="6">
    <source>
        <dbReference type="Proteomes" id="UP000640333"/>
    </source>
</evidence>
<proteinExistence type="inferred from homology"/>
<organism evidence="5 6">
    <name type="scientific">Pontibacterium sinense</name>
    <dbReference type="NCBI Taxonomy" id="2781979"/>
    <lineage>
        <taxon>Bacteria</taxon>
        <taxon>Pseudomonadati</taxon>
        <taxon>Pseudomonadota</taxon>
        <taxon>Gammaproteobacteria</taxon>
        <taxon>Oceanospirillales</taxon>
        <taxon>Oceanospirillaceae</taxon>
        <taxon>Pontibacterium</taxon>
    </lineage>
</organism>
<dbReference type="GO" id="GO:0016846">
    <property type="term" value="F:carbon-sulfur lyase activity"/>
    <property type="evidence" value="ECO:0007669"/>
    <property type="project" value="InterPro"/>
</dbReference>
<evidence type="ECO:0000256" key="1">
    <source>
        <dbReference type="ARBA" id="ARBA00005495"/>
    </source>
</evidence>
<keyword evidence="2" id="KW-0479">Metal-binding</keyword>
<dbReference type="InterPro" id="IPR052355">
    <property type="entry name" value="CENP-V-like"/>
</dbReference>
<dbReference type="RefSeq" id="WP_193953266.1">
    <property type="nucleotide sequence ID" value="NZ_JADEYS010000009.1"/>
</dbReference>